<dbReference type="EMBL" id="BDQK01000007">
    <property type="protein sequence ID" value="GBF80369.1"/>
    <property type="molecule type" value="Genomic_DNA"/>
</dbReference>
<organism evidence="1 2">
    <name type="scientific">Aphanothece sacrum FPU1</name>
    <dbReference type="NCBI Taxonomy" id="1920663"/>
    <lineage>
        <taxon>Bacteria</taxon>
        <taxon>Bacillati</taxon>
        <taxon>Cyanobacteriota</taxon>
        <taxon>Cyanophyceae</taxon>
        <taxon>Oscillatoriophycideae</taxon>
        <taxon>Chroococcales</taxon>
        <taxon>Aphanothecaceae</taxon>
        <taxon>Aphanothece</taxon>
    </lineage>
</organism>
<accession>A0A401IGM3</accession>
<dbReference type="InterPro" id="IPR032568">
    <property type="entry name" value="DUF4926"/>
</dbReference>
<gene>
    <name evidence="1" type="ORF">AsFPU1_1770</name>
</gene>
<proteinExistence type="predicted"/>
<sequence>MQLPLFSEVRLTTDLPNYNLNKGCSAIIVEHFQNKEEKGYLLEVLDENNQGYRIIAVTPNQIELINSYHKTKETAIYLGQI</sequence>
<dbReference type="AlphaFoldDB" id="A0A401IGM3"/>
<name>A0A401IGM3_APHSA</name>
<reference evidence="2" key="1">
    <citation type="submission" date="2017-05" db="EMBL/GenBank/DDBJ databases">
        <title>Physiological properties and genetic analysis related to exopolysaccharide production of fresh-water unicellular cyanobacterium Aphanothece sacrum, Suizenji Nori, that has been cultured as a food source in Japan.</title>
        <authorList>
            <person name="Kanesaki Y."/>
            <person name="Yoshikawa S."/>
            <person name="Ohki K."/>
        </authorList>
    </citation>
    <scope>NUCLEOTIDE SEQUENCE [LARGE SCALE GENOMIC DNA]</scope>
    <source>
        <strain evidence="2">FPU1</strain>
    </source>
</reference>
<protein>
    <recommendedName>
        <fullName evidence="3">DUF4926 domain-containing protein</fullName>
    </recommendedName>
</protein>
<evidence type="ECO:0000313" key="2">
    <source>
        <dbReference type="Proteomes" id="UP000287247"/>
    </source>
</evidence>
<dbReference type="Pfam" id="PF16277">
    <property type="entry name" value="DUF4926"/>
    <property type="match status" value="1"/>
</dbReference>
<dbReference type="Proteomes" id="UP000287247">
    <property type="component" value="Unassembled WGS sequence"/>
</dbReference>
<dbReference type="OrthoDB" id="488825at2"/>
<evidence type="ECO:0000313" key="1">
    <source>
        <dbReference type="EMBL" id="GBF80369.1"/>
    </source>
</evidence>
<keyword evidence="2" id="KW-1185">Reference proteome</keyword>
<evidence type="ECO:0008006" key="3">
    <source>
        <dbReference type="Google" id="ProtNLM"/>
    </source>
</evidence>
<dbReference type="RefSeq" id="WP_124974141.1">
    <property type="nucleotide sequence ID" value="NZ_BDQK01000007.1"/>
</dbReference>
<comment type="caution">
    <text evidence="1">The sequence shown here is derived from an EMBL/GenBank/DDBJ whole genome shotgun (WGS) entry which is preliminary data.</text>
</comment>